<feature type="domain" description="Peptidase M20 dimerisation" evidence="4">
    <location>
        <begin position="188"/>
        <end position="280"/>
    </location>
</feature>
<dbReference type="FunFam" id="3.30.70.360:FF:000001">
    <property type="entry name" value="N-acetyldiaminopimelate deacetylase"/>
    <property type="match status" value="1"/>
</dbReference>
<accession>A0A1Q9JIJ0</accession>
<feature type="binding site" evidence="2">
    <location>
        <position position="365"/>
    </location>
    <ligand>
        <name>Mn(2+)</name>
        <dbReference type="ChEBI" id="CHEBI:29035"/>
        <label>2</label>
    </ligand>
</feature>
<dbReference type="Pfam" id="PF01546">
    <property type="entry name" value="Peptidase_M20"/>
    <property type="match status" value="1"/>
</dbReference>
<dbReference type="EMBL" id="MJIE01000001">
    <property type="protein sequence ID" value="OLR56042.1"/>
    <property type="molecule type" value="Genomic_DNA"/>
</dbReference>
<evidence type="ECO:0000256" key="2">
    <source>
        <dbReference type="PIRSR" id="PIRSR005962-1"/>
    </source>
</evidence>
<dbReference type="Gene3D" id="3.40.630.10">
    <property type="entry name" value="Zn peptidases"/>
    <property type="match status" value="1"/>
</dbReference>
<dbReference type="PANTHER" id="PTHR11014:SF63">
    <property type="entry name" value="METALLOPEPTIDASE, PUTATIVE (AFU_ORTHOLOGUE AFUA_6G09600)-RELATED"/>
    <property type="match status" value="1"/>
</dbReference>
<feature type="binding site" evidence="2">
    <location>
        <position position="165"/>
    </location>
    <ligand>
        <name>Mn(2+)</name>
        <dbReference type="ChEBI" id="CHEBI:29035"/>
        <label>2</label>
    </ligand>
</feature>
<dbReference type="AlphaFoldDB" id="A0A1Q9JIJ0"/>
<organism evidence="5 6">
    <name type="scientific">Hornefia porci</name>
    <dbReference type="NCBI Taxonomy" id="2652292"/>
    <lineage>
        <taxon>Bacteria</taxon>
        <taxon>Bacillati</taxon>
        <taxon>Bacillota</taxon>
        <taxon>Clostridia</taxon>
        <taxon>Peptostreptococcales</taxon>
        <taxon>Anaerovoracaceae</taxon>
        <taxon>Hornefia</taxon>
    </lineage>
</organism>
<keyword evidence="2" id="KW-0479">Metal-binding</keyword>
<comment type="cofactor">
    <cofactor evidence="2">
        <name>Mn(2+)</name>
        <dbReference type="ChEBI" id="CHEBI:29035"/>
    </cofactor>
    <text evidence="2">The Mn(2+) ion enhances activity.</text>
</comment>
<dbReference type="InterPro" id="IPR011650">
    <property type="entry name" value="Peptidase_M20_dimer"/>
</dbReference>
<name>A0A1Q9JIJ0_9FIRM</name>
<evidence type="ECO:0000313" key="5">
    <source>
        <dbReference type="EMBL" id="OLR56042.1"/>
    </source>
</evidence>
<dbReference type="SUPFAM" id="SSF55031">
    <property type="entry name" value="Bacterial exopeptidase dimerisation domain"/>
    <property type="match status" value="1"/>
</dbReference>
<feature type="binding site" evidence="2">
    <location>
        <position position="105"/>
    </location>
    <ligand>
        <name>Mn(2+)</name>
        <dbReference type="ChEBI" id="CHEBI:29035"/>
        <label>2</label>
    </ligand>
</feature>
<gene>
    <name evidence="5" type="ORF">BHK98_08185</name>
</gene>
<dbReference type="SUPFAM" id="SSF53187">
    <property type="entry name" value="Zn-dependent exopeptidases"/>
    <property type="match status" value="1"/>
</dbReference>
<dbReference type="GO" id="GO:0050118">
    <property type="term" value="F:N-acetyldiaminopimelate deacetylase activity"/>
    <property type="evidence" value="ECO:0007669"/>
    <property type="project" value="UniProtKB-ARBA"/>
</dbReference>
<keyword evidence="2" id="KW-0464">Manganese</keyword>
<feature type="region of interest" description="Disordered" evidence="3">
    <location>
        <begin position="396"/>
        <end position="440"/>
    </location>
</feature>
<dbReference type="STRING" id="1261640.BHK98_08185"/>
<dbReference type="Pfam" id="PF07687">
    <property type="entry name" value="M20_dimer"/>
    <property type="match status" value="1"/>
</dbReference>
<dbReference type="Gene3D" id="3.30.70.360">
    <property type="match status" value="1"/>
</dbReference>
<feature type="binding site" evidence="2">
    <location>
        <position position="103"/>
    </location>
    <ligand>
        <name>Mn(2+)</name>
        <dbReference type="ChEBI" id="CHEBI:29035"/>
        <label>2</label>
    </ligand>
</feature>
<sequence length="440" mass="47759">MTKDIYQVIEDAFHQAVQVRRALHRRPELSGREAETEELICRELDAMGVEYRRHVAGHGVIATIYGKNRETAVGIRADIDALPVEERTESPFKSEIPGVMHACGHDLHTATLLGTARVLKAVENELEYSVRLFFEPAEETTGGAWPMIQAGCLEDPSVPFVIGLHNDPLLPCGTVQFIRGCMNAASTEFFVTVHGKACHGAHPHTGVDPLIPACEIVLALQSVITRRLDPAATALITVGEMHSGTKENIIPSETKMSGIIRVLDMELRDYIKEQVATVCRGICESAGATCDVEFSDSYPTLTNDDRLLEITKSVAVRELGAENVSVSDHPSLGADDFSYFCQSSRGLYFNVGAQRPGDRKAAPLHSGTFDPDENCIHTGIVMEVFGVMEIMKAPEMDGATKESADGTAEAADTTKENTDGTAEAADTTKENTDGAKETRE</sequence>
<feature type="binding site" evidence="2">
    <location>
        <position position="139"/>
    </location>
    <ligand>
        <name>Mn(2+)</name>
        <dbReference type="ChEBI" id="CHEBI:29035"/>
        <label>2</label>
    </ligand>
</feature>
<proteinExistence type="predicted"/>
<evidence type="ECO:0000256" key="3">
    <source>
        <dbReference type="SAM" id="MobiDB-lite"/>
    </source>
</evidence>
<dbReference type="GO" id="GO:0046872">
    <property type="term" value="F:metal ion binding"/>
    <property type="evidence" value="ECO:0007669"/>
    <property type="project" value="UniProtKB-KW"/>
</dbReference>
<dbReference type="NCBIfam" id="TIGR01891">
    <property type="entry name" value="amidohydrolases"/>
    <property type="match status" value="1"/>
</dbReference>
<evidence type="ECO:0000256" key="1">
    <source>
        <dbReference type="ARBA" id="ARBA00022801"/>
    </source>
</evidence>
<dbReference type="InterPro" id="IPR002933">
    <property type="entry name" value="Peptidase_M20"/>
</dbReference>
<dbReference type="Proteomes" id="UP000187404">
    <property type="component" value="Unassembled WGS sequence"/>
</dbReference>
<dbReference type="PANTHER" id="PTHR11014">
    <property type="entry name" value="PEPTIDASE M20 FAMILY MEMBER"/>
    <property type="match status" value="1"/>
</dbReference>
<dbReference type="RefSeq" id="WP_075713271.1">
    <property type="nucleotide sequence ID" value="NZ_MJIE01000001.1"/>
</dbReference>
<feature type="compositionally biased region" description="Basic and acidic residues" evidence="3">
    <location>
        <begin position="426"/>
        <end position="440"/>
    </location>
</feature>
<dbReference type="PIRSF" id="PIRSF005962">
    <property type="entry name" value="Pept_M20D_amidohydro"/>
    <property type="match status" value="1"/>
</dbReference>
<dbReference type="GO" id="GO:0019877">
    <property type="term" value="P:diaminopimelate biosynthetic process"/>
    <property type="evidence" value="ECO:0007669"/>
    <property type="project" value="UniProtKB-ARBA"/>
</dbReference>
<keyword evidence="6" id="KW-1185">Reference proteome</keyword>
<keyword evidence="1" id="KW-0378">Hydrolase</keyword>
<evidence type="ECO:0000313" key="6">
    <source>
        <dbReference type="Proteomes" id="UP000187404"/>
    </source>
</evidence>
<comment type="caution">
    <text evidence="5">The sequence shown here is derived from an EMBL/GenBank/DDBJ whole genome shotgun (WGS) entry which is preliminary data.</text>
</comment>
<dbReference type="InterPro" id="IPR036264">
    <property type="entry name" value="Bact_exopeptidase_dim_dom"/>
</dbReference>
<dbReference type="InterPro" id="IPR017439">
    <property type="entry name" value="Amidohydrolase"/>
</dbReference>
<dbReference type="CDD" id="cd03886">
    <property type="entry name" value="M20_Acy1"/>
    <property type="match status" value="1"/>
</dbReference>
<dbReference type="OrthoDB" id="9776731at2"/>
<protein>
    <recommendedName>
        <fullName evidence="4">Peptidase M20 dimerisation domain-containing protein</fullName>
    </recommendedName>
</protein>
<reference evidence="5 6" key="1">
    <citation type="journal article" date="2016" name="Appl. Environ. Microbiol.">
        <title>Function and Phylogeny of Bacterial Butyryl Coenzyme A:Acetate Transferases and Their Diversity in the Proximal Colon of Swine.</title>
        <authorList>
            <person name="Trachsel J."/>
            <person name="Bayles D.O."/>
            <person name="Looft T."/>
            <person name="Levine U.Y."/>
            <person name="Allen H.K."/>
        </authorList>
    </citation>
    <scope>NUCLEOTIDE SEQUENCE [LARGE SCALE GENOMIC DNA]</scope>
    <source>
        <strain evidence="5 6">68-3-10</strain>
    </source>
</reference>
<evidence type="ECO:0000259" key="4">
    <source>
        <dbReference type="Pfam" id="PF07687"/>
    </source>
</evidence>